<evidence type="ECO:0000256" key="1">
    <source>
        <dbReference type="ARBA" id="ARBA00022722"/>
    </source>
</evidence>
<reference evidence="12 17" key="4">
    <citation type="submission" date="2018-09" db="EMBL/GenBank/DDBJ databases">
        <title>Genome sequencing of Aeromonas veronii MS-17-88.</title>
        <authorList>
            <person name="Tekedar H.C."/>
            <person name="Arick M.A."/>
            <person name="Hsu C.-Y."/>
            <person name="Thrash A."/>
            <person name="Karsi A."/>
            <person name="Lawrence M.L."/>
            <person name="Abdelhamed H."/>
        </authorList>
    </citation>
    <scope>NUCLEOTIDE SEQUENCE [LARGE SCALE GENOMIC DNA]</scope>
    <source>
        <strain evidence="12 17">MS 17-88</strain>
    </source>
</reference>
<dbReference type="EMBL" id="CP014774">
    <property type="protein sequence ID" value="ANB51432.1"/>
    <property type="molecule type" value="Genomic_DNA"/>
</dbReference>
<dbReference type="EMBL" id="JANLFC010000064">
    <property type="protein sequence ID" value="MCR4450408.1"/>
    <property type="molecule type" value="Genomic_DNA"/>
</dbReference>
<evidence type="ECO:0000313" key="18">
    <source>
        <dbReference type="Proteomes" id="UP000309618"/>
    </source>
</evidence>
<comment type="function">
    <text evidence="6">Acts as a ribosome collision sensor. Detects stalled/collided disomes (pairs of ribosomes where the leading ribosome is stalled and a second ribosome has collided with it) and endonucleolytically cleaves mRNA at the 5' boundary of the stalled ribosome. Stalled/collided disomes form a new interface (primarily via the 30S subunits) that binds SmrB. Cleaved mRNA becomes available for tmRNA ligation, leading to ribosomal subunit dissociation and rescue of stalled ribosomes.</text>
</comment>
<keyword evidence="19" id="KW-1185">Reference proteome</keyword>
<reference evidence="14 19" key="2">
    <citation type="submission" date="2017-08" db="EMBL/GenBank/DDBJ databases">
        <title>Aeromonas veronii bv sobria strain NS22 whole genome sequencing.</title>
        <authorList>
            <person name="Katharios P."/>
            <person name="Ha V.Q."/>
            <person name="Smyrli M."/>
        </authorList>
    </citation>
    <scope>NUCLEOTIDE SEQUENCE [LARGE SCALE GENOMIC DNA]</scope>
    <source>
        <strain evidence="14 19">NS22</strain>
    </source>
</reference>
<dbReference type="Proteomes" id="UP000323129">
    <property type="component" value="Unassembled WGS sequence"/>
</dbReference>
<reference evidence="9 20" key="6">
    <citation type="submission" date="2019-12" db="EMBL/GenBank/DDBJ databases">
        <title>complete genome sequences of Aeromonas veronii str. WP3-W19-ESBL-03 isolated from wastewater treatment plant effluent.</title>
        <authorList>
            <person name="Sekizuka T."/>
            <person name="Itokawa K."/>
            <person name="Yatsu K."/>
            <person name="Inamine Y."/>
            <person name="Kuroda M."/>
        </authorList>
    </citation>
    <scope>NUCLEOTIDE SEQUENCE [LARGE SCALE GENOMIC DNA]</scope>
    <source>
        <strain evidence="9 20">WP3-W19-ESBL-03</strain>
    </source>
</reference>
<evidence type="ECO:0000313" key="17">
    <source>
        <dbReference type="Proteomes" id="UP000281725"/>
    </source>
</evidence>
<evidence type="ECO:0000313" key="11">
    <source>
        <dbReference type="EMBL" id="PTH81566.1"/>
    </source>
</evidence>
<evidence type="ECO:0000313" key="14">
    <source>
        <dbReference type="EMBL" id="TYD46262.1"/>
    </source>
</evidence>
<reference evidence="8 15" key="1">
    <citation type="journal article" date="2016" name="J. Clin. Microbiol.">
        <title>Detection and Whole-Genome Sequencing of Carbapenemase-Producing Aeromonas hydrophila Isolates from Routine Perirectal Surveillance Culture.</title>
        <authorList>
            <person name="Hughes H.Y."/>
            <person name="Conlan S.P."/>
            <person name="Lau A.F."/>
            <person name="Dekker J.P."/>
            <person name="Michelin A.V."/>
            <person name="Youn J.H."/>
            <person name="Henderson D.K."/>
            <person name="Frank K.M."/>
            <person name="Segre J.A."/>
            <person name="Palmore T.N."/>
        </authorList>
    </citation>
    <scope>NUCLEOTIDE SEQUENCE [LARGE SCALE GENOMIC DNA]</scope>
    <source>
        <strain evidence="8 15">AVNIH1</strain>
    </source>
</reference>
<dbReference type="PANTHER" id="PTHR35562:SF1">
    <property type="entry name" value="UPF0115 PROTEIN YFCN"/>
    <property type="match status" value="1"/>
</dbReference>
<comment type="similarity">
    <text evidence="6">Belongs to the SmrB family.</text>
</comment>
<dbReference type="STRING" id="654.AMS64_09920"/>
<dbReference type="InterPro" id="IPR022990">
    <property type="entry name" value="SmrB-like"/>
</dbReference>
<dbReference type="AlphaFoldDB" id="A0A0T6PNN8"/>
<reference evidence="13 18" key="5">
    <citation type="submission" date="2019-04" db="EMBL/GenBank/DDBJ databases">
        <title>Comparative genomics of Aeromonas veronii strains pathogenic to fish.</title>
        <authorList>
            <person name="Cascarano M.C."/>
            <person name="Smyrli M."/>
            <person name="Katharios P."/>
        </authorList>
    </citation>
    <scope>NUCLEOTIDE SEQUENCE [LARGE SCALE GENOMIC DNA]</scope>
    <source>
        <strain evidence="13 18">XU1</strain>
    </source>
</reference>
<dbReference type="Proteomes" id="UP000076809">
    <property type="component" value="Chromosome"/>
</dbReference>
<evidence type="ECO:0000313" key="9">
    <source>
        <dbReference type="EMBL" id="BBR39808.1"/>
    </source>
</evidence>
<dbReference type="EMBL" id="AP022038">
    <property type="protein sequence ID" value="BBR39808.1"/>
    <property type="molecule type" value="Genomic_DNA"/>
</dbReference>
<organism evidence="11 16">
    <name type="scientific">Aeromonas veronii</name>
    <dbReference type="NCBI Taxonomy" id="654"/>
    <lineage>
        <taxon>Bacteria</taxon>
        <taxon>Pseudomonadati</taxon>
        <taxon>Pseudomonadota</taxon>
        <taxon>Gammaproteobacteria</taxon>
        <taxon>Aeromonadales</taxon>
        <taxon>Aeromonadaceae</taxon>
        <taxon>Aeromonas</taxon>
    </lineage>
</organism>
<dbReference type="Proteomes" id="UP000281725">
    <property type="component" value="Unassembled WGS sequence"/>
</dbReference>
<gene>
    <name evidence="6 10" type="primary">smrB</name>
    <name evidence="14" type="ORF">CJF24_06555</name>
    <name evidence="12" type="ORF">D6R50_03215</name>
    <name evidence="11" type="ORF">DAA48_06950</name>
    <name evidence="13" type="ORF">E8Q35_18175</name>
    <name evidence="10" type="ORF">NS965_18650</name>
    <name evidence="8" type="ORF">WM43_01430</name>
    <name evidence="9" type="ORF">WP3W19E03_23330</name>
</gene>
<dbReference type="EMBL" id="NQMC01000014">
    <property type="protein sequence ID" value="TYD46262.1"/>
    <property type="molecule type" value="Genomic_DNA"/>
</dbReference>
<accession>A0A0T6PNN8</accession>
<dbReference type="GO" id="GO:0072344">
    <property type="term" value="P:rescue of stalled ribosome"/>
    <property type="evidence" value="ECO:0007669"/>
    <property type="project" value="UniProtKB-UniRule"/>
</dbReference>
<evidence type="ECO:0000256" key="4">
    <source>
        <dbReference type="ARBA" id="ARBA00022801"/>
    </source>
</evidence>
<dbReference type="EC" id="3.1.-.-" evidence="6"/>
<keyword evidence="3 6" id="KW-0255">Endonuclease</keyword>
<evidence type="ECO:0000313" key="19">
    <source>
        <dbReference type="Proteomes" id="UP000323129"/>
    </source>
</evidence>
<dbReference type="GO" id="GO:0019843">
    <property type="term" value="F:rRNA binding"/>
    <property type="evidence" value="ECO:0007669"/>
    <property type="project" value="UniProtKB-UniRule"/>
</dbReference>
<dbReference type="KEGG" id="avo:AMS64_09920"/>
<dbReference type="Proteomes" id="UP000309618">
    <property type="component" value="Unassembled WGS sequence"/>
</dbReference>
<dbReference type="Proteomes" id="UP000241986">
    <property type="component" value="Unassembled WGS sequence"/>
</dbReference>
<dbReference type="HAMAP" id="MF_01042">
    <property type="entry name" value="SmrB"/>
    <property type="match status" value="1"/>
</dbReference>
<evidence type="ECO:0000259" key="7">
    <source>
        <dbReference type="PROSITE" id="PS50828"/>
    </source>
</evidence>
<evidence type="ECO:0000313" key="13">
    <source>
        <dbReference type="EMBL" id="THJ41084.1"/>
    </source>
</evidence>
<evidence type="ECO:0000256" key="5">
    <source>
        <dbReference type="ARBA" id="ARBA00022884"/>
    </source>
</evidence>
<dbReference type="Pfam" id="PF01713">
    <property type="entry name" value="Smr"/>
    <property type="match status" value="1"/>
</dbReference>
<evidence type="ECO:0000256" key="2">
    <source>
        <dbReference type="ARBA" id="ARBA00022730"/>
    </source>
</evidence>
<dbReference type="Gene3D" id="3.30.1370.110">
    <property type="match status" value="1"/>
</dbReference>
<evidence type="ECO:0000313" key="12">
    <source>
        <dbReference type="EMBL" id="RKJ91636.1"/>
    </source>
</evidence>
<keyword evidence="1 6" id="KW-0540">Nuclease</keyword>
<reference evidence="10" key="7">
    <citation type="submission" date="2022-08" db="EMBL/GenBank/DDBJ databases">
        <title>A global survey of hypervirulent Aeromonas hydrophila identified this emerging pathogen in farmed fish in the lower Mekong River basin.</title>
        <authorList>
            <person name="Xu T."/>
            <person name="Rasmussen-Ivey C.R."/>
            <person name="Moen F.S."/>
            <person name="Fernandez Bravo A."/>
            <person name="Lamy B."/>
            <person name="Beaz-Hidalgo R."/>
            <person name="Khan C.D."/>
            <person name="Castro Escarpulli G."/>
            <person name="Yasin I.S.M."/>
            <person name="Figueras M.J."/>
            <person name="Azzam Sayuti M."/>
            <person name="Karim M.M."/>
            <person name="Alam K.M."/>
            <person name="Le T.T.T."/>
            <person name="Thao N.H.P."/>
            <person name="Addo S."/>
            <person name="Duodu S."/>
            <person name="Ali S."/>
            <person name="Mey S."/>
            <person name="Somony T."/>
            <person name="Liles M.R."/>
        </authorList>
    </citation>
    <scope>NUCLEOTIDE SEQUENCE</scope>
    <source>
        <strain evidence="10">0.14</strain>
    </source>
</reference>
<evidence type="ECO:0000313" key="16">
    <source>
        <dbReference type="Proteomes" id="UP000241986"/>
    </source>
</evidence>
<dbReference type="PROSITE" id="PS50828">
    <property type="entry name" value="SMR"/>
    <property type="match status" value="1"/>
</dbReference>
<dbReference type="GO" id="GO:0004521">
    <property type="term" value="F:RNA endonuclease activity"/>
    <property type="evidence" value="ECO:0007669"/>
    <property type="project" value="UniProtKB-UniRule"/>
</dbReference>
<dbReference type="EMBL" id="RAWX01000001">
    <property type="protein sequence ID" value="RKJ91636.1"/>
    <property type="molecule type" value="Genomic_DNA"/>
</dbReference>
<dbReference type="eggNOG" id="COG2840">
    <property type="taxonomic scope" value="Bacteria"/>
</dbReference>
<evidence type="ECO:0000313" key="8">
    <source>
        <dbReference type="EMBL" id="ANB51432.1"/>
    </source>
</evidence>
<evidence type="ECO:0000313" key="10">
    <source>
        <dbReference type="EMBL" id="MCR4450408.1"/>
    </source>
</evidence>
<reference evidence="11 16" key="3">
    <citation type="submission" date="2018-03" db="EMBL/GenBank/DDBJ databases">
        <title>Aeromonas veronii whole genome sequencing and analysis.</title>
        <authorList>
            <person name="Xie H."/>
            <person name="Liu T."/>
            <person name="Wang K."/>
        </authorList>
    </citation>
    <scope>NUCLEOTIDE SEQUENCE [LARGE SCALE GENOMIC DNA]</scope>
    <source>
        <strain evidence="11 16">XH.VA.1</strain>
    </source>
</reference>
<dbReference type="OMA" id="CIMHGHG"/>
<protein>
    <recommendedName>
        <fullName evidence="6">Ribosome rescue factor SmrB</fullName>
        <ecNumber evidence="6">3.1.-.-</ecNumber>
    </recommendedName>
</protein>
<dbReference type="Proteomes" id="UP000515442">
    <property type="component" value="Chromosome"/>
</dbReference>
<dbReference type="OrthoDB" id="5795446at2"/>
<comment type="subunit">
    <text evidence="6">Associates with collided ribosomes, but not with correctly translating polysomes.</text>
</comment>
<dbReference type="InterPro" id="IPR002625">
    <property type="entry name" value="Smr_dom"/>
</dbReference>
<keyword evidence="4 6" id="KW-0378">Hydrolase</keyword>
<keyword evidence="2 6" id="KW-0699">rRNA-binding</keyword>
<dbReference type="NCBIfam" id="NF003432">
    <property type="entry name" value="PRK04946.1"/>
    <property type="match status" value="1"/>
</dbReference>
<dbReference type="Proteomes" id="UP001204061">
    <property type="component" value="Unassembled WGS sequence"/>
</dbReference>
<evidence type="ECO:0000256" key="3">
    <source>
        <dbReference type="ARBA" id="ARBA00022759"/>
    </source>
</evidence>
<evidence type="ECO:0000256" key="6">
    <source>
        <dbReference type="HAMAP-Rule" id="MF_01042"/>
    </source>
</evidence>
<sequence length="174" mass="20254">MKKTPSPTDEETLLFRDAIKGTRKIKQDTIRAELRPVKQKRELRETREKLGVDHYFSDEYQPHLDDDGPTRYVREDVSKFELKKLKRGIYPPEIYLDLHGMNQQQAKQELAALLTLCQKENIHVASVMHGIGKHILKQRIPSWLAQHPNVRAFHQAPREWGGDSAILVLLDIEE</sequence>
<dbReference type="InterPro" id="IPR036063">
    <property type="entry name" value="Smr_dom_sf"/>
</dbReference>
<dbReference type="GO" id="GO:0016787">
    <property type="term" value="F:hydrolase activity"/>
    <property type="evidence" value="ECO:0007669"/>
    <property type="project" value="UniProtKB-KW"/>
</dbReference>
<dbReference type="PANTHER" id="PTHR35562">
    <property type="entry name" value="DNA ENDONUCLEASE SMRA-RELATED"/>
    <property type="match status" value="1"/>
</dbReference>
<dbReference type="SUPFAM" id="SSF160443">
    <property type="entry name" value="SMR domain-like"/>
    <property type="match status" value="1"/>
</dbReference>
<proteinExistence type="inferred from homology"/>
<feature type="domain" description="Smr" evidence="7">
    <location>
        <begin position="96"/>
        <end position="171"/>
    </location>
</feature>
<evidence type="ECO:0000313" key="20">
    <source>
        <dbReference type="Proteomes" id="UP000515442"/>
    </source>
</evidence>
<dbReference type="EMBL" id="SSUX01000016">
    <property type="protein sequence ID" value="THJ41084.1"/>
    <property type="molecule type" value="Genomic_DNA"/>
</dbReference>
<dbReference type="GeneID" id="60843936"/>
<evidence type="ECO:0000313" key="15">
    <source>
        <dbReference type="Proteomes" id="UP000076809"/>
    </source>
</evidence>
<name>A0A0T6PNN8_AERVE</name>
<dbReference type="SMART" id="SM00463">
    <property type="entry name" value="SMR"/>
    <property type="match status" value="1"/>
</dbReference>
<keyword evidence="5 6" id="KW-0694">RNA-binding</keyword>
<dbReference type="EMBL" id="PZKL01000017">
    <property type="protein sequence ID" value="PTH81566.1"/>
    <property type="molecule type" value="Genomic_DNA"/>
</dbReference>
<dbReference type="RefSeq" id="WP_005333198.1">
    <property type="nucleotide sequence ID" value="NZ_AP022038.1"/>
</dbReference>